<feature type="signal peptide" evidence="2">
    <location>
        <begin position="1"/>
        <end position="35"/>
    </location>
</feature>
<dbReference type="SUPFAM" id="SSF69304">
    <property type="entry name" value="Tricorn protease N-terminal domain"/>
    <property type="match status" value="1"/>
</dbReference>
<dbReference type="RefSeq" id="WP_379788661.1">
    <property type="nucleotide sequence ID" value="NZ_JBHSHL010000033.1"/>
</dbReference>
<reference evidence="4" key="1">
    <citation type="journal article" date="2019" name="Int. J. Syst. Evol. Microbiol.">
        <title>The Global Catalogue of Microorganisms (GCM) 10K type strain sequencing project: providing services to taxonomists for standard genome sequencing and annotation.</title>
        <authorList>
            <consortium name="The Broad Institute Genomics Platform"/>
            <consortium name="The Broad Institute Genome Sequencing Center for Infectious Disease"/>
            <person name="Wu L."/>
            <person name="Ma J."/>
        </authorList>
    </citation>
    <scope>NUCLEOTIDE SEQUENCE [LARGE SCALE GENOMIC DNA]</scope>
    <source>
        <strain evidence="4">CCUG 46385</strain>
    </source>
</reference>
<feature type="region of interest" description="Disordered" evidence="1">
    <location>
        <begin position="67"/>
        <end position="90"/>
    </location>
</feature>
<dbReference type="Proteomes" id="UP001595916">
    <property type="component" value="Unassembled WGS sequence"/>
</dbReference>
<dbReference type="EMBL" id="JBHSHL010000033">
    <property type="protein sequence ID" value="MFC4805124.1"/>
    <property type="molecule type" value="Genomic_DNA"/>
</dbReference>
<organism evidence="3 4">
    <name type="scientific">Filifactor villosus</name>
    <dbReference type="NCBI Taxonomy" id="29374"/>
    <lineage>
        <taxon>Bacteria</taxon>
        <taxon>Bacillati</taxon>
        <taxon>Bacillota</taxon>
        <taxon>Clostridia</taxon>
        <taxon>Peptostreptococcales</taxon>
        <taxon>Filifactoraceae</taxon>
        <taxon>Filifactor</taxon>
    </lineage>
</organism>
<feature type="compositionally biased region" description="Basic and acidic residues" evidence="1">
    <location>
        <begin position="78"/>
        <end position="89"/>
    </location>
</feature>
<keyword evidence="4" id="KW-1185">Reference proteome</keyword>
<evidence type="ECO:0000313" key="4">
    <source>
        <dbReference type="Proteomes" id="UP001595916"/>
    </source>
</evidence>
<comment type="caution">
    <text evidence="3">The sequence shown here is derived from an EMBL/GenBank/DDBJ whole genome shotgun (WGS) entry which is preliminary data.</text>
</comment>
<evidence type="ECO:0008006" key="5">
    <source>
        <dbReference type="Google" id="ProtNLM"/>
    </source>
</evidence>
<proteinExistence type="predicted"/>
<evidence type="ECO:0000256" key="2">
    <source>
        <dbReference type="SAM" id="SignalP"/>
    </source>
</evidence>
<sequence length="597" mass="68145">MCTFKHCGKNLPSLVKRGYRLLAMLLVLTSIPAQGFCTKPEDQNSDYAFYNKNGKIYYVNTKDPKNLKETPLTSGEKQLPEKNASERPGNDVVLVPGKQAAVFFEDLNSSHDNALYYKSLNKKETALLIDDKVNDYIVSKDGKHLLYTKGEAHSLFLWDFDSKQGNALGENVRHYEFSKEGASLIFIQKDALYAKSRGKKAEKVAQDVDHIHYFNEDATDFLYSKAETLYSNKKGREEKISDNAFILKIFDSGRGYFLSKSKDLSFKDIIDVDVPAEGAKKDIFSYGNAPEEILRWWTVHSLWYFDGTTATKVSDRYFWWQSGIMPEIYTSFYIAEDKEEIIFEEIIFEEIDLDKIKKIPLSQIKDLDDFHNKAERIEGEFGFVVANRDKVRELPLKAKDIQEGSTFLSSDGTKLWSLRNFDSQRRLADLYLLTVKEEGISEPKLIASKVLSDSPMVLGNSGSLRFPKESGEAELYFKLNNSKTKDVVLNGKSIDRVSHVGSSGHIYDNATQSLLYFTNEKGSKSTLKLYRDKKARTVAKDVAEAHFIKNGRPIYLVEQSKKKGDGRTNYKLYLYDGNKSILISKDVENLYPTSIRY</sequence>
<name>A0ABV9QRJ5_9FIRM</name>
<keyword evidence="2" id="KW-0732">Signal</keyword>
<feature type="chain" id="PRO_5045927770" description="S9 family peptidase" evidence="2">
    <location>
        <begin position="36"/>
        <end position="597"/>
    </location>
</feature>
<accession>A0ABV9QRJ5</accession>
<evidence type="ECO:0000313" key="3">
    <source>
        <dbReference type="EMBL" id="MFC4805124.1"/>
    </source>
</evidence>
<evidence type="ECO:0000256" key="1">
    <source>
        <dbReference type="SAM" id="MobiDB-lite"/>
    </source>
</evidence>
<gene>
    <name evidence="3" type="ORF">ACFO4R_08510</name>
</gene>
<protein>
    <recommendedName>
        <fullName evidence="5">S9 family peptidase</fullName>
    </recommendedName>
</protein>